<dbReference type="PANTHER" id="PTHR13242">
    <property type="entry name" value="EUKARYOTIC TRANSLATION INITIATION FACTOR 3"/>
    <property type="match status" value="1"/>
</dbReference>
<comment type="similarity">
    <text evidence="4">Belongs to the eIF-3 subunit L family.</text>
</comment>
<dbReference type="AlphaFoldDB" id="A0A1E3NUI6"/>
<accession>A0A1E3NUI6</accession>
<dbReference type="RefSeq" id="XP_019035950.1">
    <property type="nucleotide sequence ID" value="XM_019185262.1"/>
</dbReference>
<dbReference type="GO" id="GO:0003743">
    <property type="term" value="F:translation initiation factor activity"/>
    <property type="evidence" value="ECO:0007669"/>
    <property type="project" value="UniProtKB-UniRule"/>
</dbReference>
<comment type="function">
    <text evidence="4">Component of the eukaryotic translation initiation factor 3 (eIF-3) complex, which is involved in protein synthesis of a specialized repertoire of mRNAs and, together with other initiation factors, stimulates binding of mRNA and methionyl-tRNAi to the 40S ribosome. The eIF-3 complex specifically targets and initiates translation of a subset of mRNAs involved in cell proliferation.</text>
</comment>
<dbReference type="HAMAP" id="MF_03011">
    <property type="entry name" value="eIF3l"/>
    <property type="match status" value="1"/>
</dbReference>
<name>A0A1E3NUI6_WICAA</name>
<feature type="compositionally biased region" description="Basic residues" evidence="5">
    <location>
        <begin position="523"/>
        <end position="532"/>
    </location>
</feature>
<evidence type="ECO:0000256" key="5">
    <source>
        <dbReference type="SAM" id="MobiDB-lite"/>
    </source>
</evidence>
<dbReference type="GeneID" id="30202508"/>
<comment type="subunit">
    <text evidence="4">Component of the eukaryotic translation initiation factor 3 (eIF-3) complex.</text>
</comment>
<keyword evidence="3 4" id="KW-0648">Protein biosynthesis</keyword>
<dbReference type="EMBL" id="KV454215">
    <property type="protein sequence ID" value="ODQ56743.1"/>
    <property type="molecule type" value="Genomic_DNA"/>
</dbReference>
<dbReference type="PANTHER" id="PTHR13242:SF0">
    <property type="entry name" value="EUKARYOTIC TRANSLATION INITIATION FACTOR 3 SUBUNIT L"/>
    <property type="match status" value="1"/>
</dbReference>
<evidence type="ECO:0000313" key="6">
    <source>
        <dbReference type="EMBL" id="ODQ56743.1"/>
    </source>
</evidence>
<keyword evidence="7" id="KW-1185">Reference proteome</keyword>
<dbReference type="GO" id="GO:0016282">
    <property type="term" value="C:eukaryotic 43S preinitiation complex"/>
    <property type="evidence" value="ECO:0007669"/>
    <property type="project" value="UniProtKB-UniRule"/>
</dbReference>
<gene>
    <name evidence="6" type="ORF">WICANDRAFT_81578</name>
</gene>
<evidence type="ECO:0000256" key="3">
    <source>
        <dbReference type="ARBA" id="ARBA00022917"/>
    </source>
</evidence>
<evidence type="ECO:0000256" key="4">
    <source>
        <dbReference type="HAMAP-Rule" id="MF_03011"/>
    </source>
</evidence>
<dbReference type="GO" id="GO:0001732">
    <property type="term" value="P:formation of cytoplasmic translation initiation complex"/>
    <property type="evidence" value="ECO:0007669"/>
    <property type="project" value="UniProtKB-UniRule"/>
</dbReference>
<dbReference type="STRING" id="683960.A0A1E3NUI6"/>
<organism evidence="6 7">
    <name type="scientific">Wickerhamomyces anomalus (strain ATCC 58044 / CBS 1984 / NCYC 433 / NRRL Y-366-8)</name>
    <name type="common">Yeast</name>
    <name type="synonym">Hansenula anomala</name>
    <dbReference type="NCBI Taxonomy" id="683960"/>
    <lineage>
        <taxon>Eukaryota</taxon>
        <taxon>Fungi</taxon>
        <taxon>Dikarya</taxon>
        <taxon>Ascomycota</taxon>
        <taxon>Saccharomycotina</taxon>
        <taxon>Saccharomycetes</taxon>
        <taxon>Phaffomycetales</taxon>
        <taxon>Wickerhamomycetaceae</taxon>
        <taxon>Wickerhamomyces</taxon>
    </lineage>
</organism>
<dbReference type="Pfam" id="PF10255">
    <property type="entry name" value="Paf67"/>
    <property type="match status" value="1"/>
</dbReference>
<feature type="region of interest" description="Disordered" evidence="5">
    <location>
        <begin position="509"/>
        <end position="538"/>
    </location>
</feature>
<keyword evidence="2 4" id="KW-0396">Initiation factor</keyword>
<proteinExistence type="inferred from homology"/>
<evidence type="ECO:0000313" key="7">
    <source>
        <dbReference type="Proteomes" id="UP000094112"/>
    </source>
</evidence>
<protein>
    <recommendedName>
        <fullName evidence="4">Eukaryotic translation initiation factor 3 subunit L</fullName>
        <shortName evidence="4">eIF3l</shortName>
    </recommendedName>
</protein>
<evidence type="ECO:0000256" key="1">
    <source>
        <dbReference type="ARBA" id="ARBA00022490"/>
    </source>
</evidence>
<reference evidence="6 7" key="1">
    <citation type="journal article" date="2016" name="Proc. Natl. Acad. Sci. U.S.A.">
        <title>Comparative genomics of biotechnologically important yeasts.</title>
        <authorList>
            <person name="Riley R."/>
            <person name="Haridas S."/>
            <person name="Wolfe K.H."/>
            <person name="Lopes M.R."/>
            <person name="Hittinger C.T."/>
            <person name="Goeker M."/>
            <person name="Salamov A.A."/>
            <person name="Wisecaver J.H."/>
            <person name="Long T.M."/>
            <person name="Calvey C.H."/>
            <person name="Aerts A.L."/>
            <person name="Barry K.W."/>
            <person name="Choi C."/>
            <person name="Clum A."/>
            <person name="Coughlan A.Y."/>
            <person name="Deshpande S."/>
            <person name="Douglass A.P."/>
            <person name="Hanson S.J."/>
            <person name="Klenk H.-P."/>
            <person name="LaButti K.M."/>
            <person name="Lapidus A."/>
            <person name="Lindquist E.A."/>
            <person name="Lipzen A.M."/>
            <person name="Meier-Kolthoff J.P."/>
            <person name="Ohm R.A."/>
            <person name="Otillar R.P."/>
            <person name="Pangilinan J.L."/>
            <person name="Peng Y."/>
            <person name="Rokas A."/>
            <person name="Rosa C.A."/>
            <person name="Scheuner C."/>
            <person name="Sibirny A.A."/>
            <person name="Slot J.C."/>
            <person name="Stielow J.B."/>
            <person name="Sun H."/>
            <person name="Kurtzman C.P."/>
            <person name="Blackwell M."/>
            <person name="Grigoriev I.V."/>
            <person name="Jeffries T.W."/>
        </authorList>
    </citation>
    <scope>NUCLEOTIDE SEQUENCE [LARGE SCALE GENOMIC DNA]</scope>
    <source>
        <strain evidence="7">ATCC 58044 / CBS 1984 / NCYC 433 / NRRL Y-366-8</strain>
    </source>
</reference>
<sequence length="538" mass="62829">MADSKNTAIPEPVEQFIKNFYKAYLENNVYELHSCYENGFNKLTESYYKNTPWPDPVEQVAPLVNDDQIFLVLYSEVYYRHVYARLNPTLEHRTGSYNNYCNLFNLLLNSEDGPVTFDLPHKWLWEIVDEFIYQFNQFSVYRTKLILNKKNADPVELSYVQEHHEVWSAYSVLNALYSLIGRSQIVEQLKDSKSVLYTNRVNTEIAGEYGSLPLYRNLGYFSVIGLLRIHTLLGDFTLALKTMEHIDLDKRAFFTKIPGCHFTTYYYVGFCYLMLHRYSDAIKAFSHILLYISRTKNISRSGQYDIVTKKSEQMYALLAILVGLAPTRLDDTLSSGIKEKFGDKFLKIQRGGEESLSVYEDLFKFGSPKFISTSIPIPDHVNDPLYLHLKIFMLKVKNIVFIPTLKSYLSLYSKLDINKLAHFLEMDENELMSTLLTYKLNNRQLKWIDGELLNGEFVNVYDLDISLENDDGKTFIHVKETKNIRKFADWFIRNTIKNYSAQEVISNASKESFKESQQNNKNTKNHHHHHQDHKTSSK</sequence>
<dbReference type="Proteomes" id="UP000094112">
    <property type="component" value="Unassembled WGS sequence"/>
</dbReference>
<dbReference type="GO" id="GO:0033290">
    <property type="term" value="C:eukaryotic 48S preinitiation complex"/>
    <property type="evidence" value="ECO:0007669"/>
    <property type="project" value="UniProtKB-UniRule"/>
</dbReference>
<evidence type="ECO:0000256" key="2">
    <source>
        <dbReference type="ARBA" id="ARBA00022540"/>
    </source>
</evidence>
<dbReference type="GO" id="GO:0005852">
    <property type="term" value="C:eukaryotic translation initiation factor 3 complex"/>
    <property type="evidence" value="ECO:0007669"/>
    <property type="project" value="UniProtKB-UniRule"/>
</dbReference>
<keyword evidence="1 4" id="KW-0963">Cytoplasm</keyword>
<dbReference type="OrthoDB" id="15082at2759"/>
<comment type="subcellular location">
    <subcellularLocation>
        <location evidence="4">Cytoplasm</location>
    </subcellularLocation>
</comment>
<dbReference type="InterPro" id="IPR019382">
    <property type="entry name" value="eIF3l"/>
</dbReference>